<name>E6QT47_9ZZZZ</name>
<dbReference type="EMBL" id="CABR01000083">
    <property type="protein sequence ID" value="CBI10419.1"/>
    <property type="molecule type" value="Genomic_DNA"/>
</dbReference>
<organism evidence="2">
    <name type="scientific">mine drainage metagenome</name>
    <dbReference type="NCBI Taxonomy" id="410659"/>
    <lineage>
        <taxon>unclassified sequences</taxon>
        <taxon>metagenomes</taxon>
        <taxon>ecological metagenomes</taxon>
    </lineage>
</organism>
<protein>
    <submittedName>
        <fullName evidence="2">Putative DNA helicase / endonuclease</fullName>
    </submittedName>
</protein>
<keyword evidence="2" id="KW-0067">ATP-binding</keyword>
<dbReference type="GO" id="GO:0004386">
    <property type="term" value="F:helicase activity"/>
    <property type="evidence" value="ECO:0007669"/>
    <property type="project" value="UniProtKB-KW"/>
</dbReference>
<dbReference type="AlphaFoldDB" id="E6QT47"/>
<reference evidence="2" key="1">
    <citation type="submission" date="2009-10" db="EMBL/GenBank/DDBJ databases">
        <title>Diversity of trophic interactions inside an arsenic-rich microbial ecosystem.</title>
        <authorList>
            <person name="Bertin P.N."/>
            <person name="Heinrich-Salmeron A."/>
            <person name="Pelletier E."/>
            <person name="Goulhen-Chollet F."/>
            <person name="Arsene-Ploetze F."/>
            <person name="Gallien S."/>
            <person name="Calteau A."/>
            <person name="Vallenet D."/>
            <person name="Casiot C."/>
            <person name="Chane-Woon-Ming B."/>
            <person name="Giloteaux L."/>
            <person name="Barakat M."/>
            <person name="Bonnefoy V."/>
            <person name="Bruneel O."/>
            <person name="Chandler M."/>
            <person name="Cleiss J."/>
            <person name="Duran R."/>
            <person name="Elbaz-Poulichet F."/>
            <person name="Fonknechten N."/>
            <person name="Lauga B."/>
            <person name="Mornico D."/>
            <person name="Ortet P."/>
            <person name="Schaeffer C."/>
            <person name="Siguier P."/>
            <person name="Alexander Thil Smith A."/>
            <person name="Van Dorsselaer A."/>
            <person name="Weissenbach J."/>
            <person name="Medigue C."/>
            <person name="Le Paslier D."/>
        </authorList>
    </citation>
    <scope>NUCLEOTIDE SEQUENCE</scope>
</reference>
<keyword evidence="2" id="KW-0255">Endonuclease</keyword>
<keyword evidence="2" id="KW-0378">Hydrolase</keyword>
<sequence length="286" mass="31346">MLKAISASLLMEQVLAPRYEFTPKDTGPKEGFDYGPEGYQKGRTNVGVNESTGQYHVEINGLATPQSSEATRICKEDLNEVVTSFLQNKPVLERGLFDQENTLPEELTQLHMGKIVRERYPDLSAADQEAIRQHAIAAMNVTQQAKLALAQADANGTTQSANDASQGSMALLDGVRKFVNVRDLDIDLIDRINPFEAAYAVLAKAMDEKSLRQVQASIAAKKVNISEDEARELAKRALQFKNERGRVPDINAADPWEKRMAEGVAALARYRAQVKAAQAKGGFGNG</sequence>
<keyword evidence="2" id="KW-0547">Nucleotide-binding</keyword>
<keyword evidence="2" id="KW-0540">Nuclease</keyword>
<dbReference type="GO" id="GO:0004519">
    <property type="term" value="F:endonuclease activity"/>
    <property type="evidence" value="ECO:0007669"/>
    <property type="project" value="UniProtKB-KW"/>
</dbReference>
<feature type="compositionally biased region" description="Basic and acidic residues" evidence="1">
    <location>
        <begin position="21"/>
        <end position="32"/>
    </location>
</feature>
<proteinExistence type="predicted"/>
<accession>E6QT47</accession>
<gene>
    <name evidence="2" type="ORF">CARN7_1197</name>
</gene>
<evidence type="ECO:0000256" key="1">
    <source>
        <dbReference type="SAM" id="MobiDB-lite"/>
    </source>
</evidence>
<comment type="caution">
    <text evidence="2">The sequence shown here is derived from an EMBL/GenBank/DDBJ whole genome shotgun (WGS) entry which is preliminary data.</text>
</comment>
<feature type="region of interest" description="Disordered" evidence="1">
    <location>
        <begin position="21"/>
        <end position="40"/>
    </location>
</feature>
<keyword evidence="2" id="KW-0347">Helicase</keyword>
<evidence type="ECO:0000313" key="2">
    <source>
        <dbReference type="EMBL" id="CBI10419.1"/>
    </source>
</evidence>